<feature type="transmembrane region" description="Helical" evidence="1">
    <location>
        <begin position="382"/>
        <end position="404"/>
    </location>
</feature>
<name>A0A285R1R7_9SPHN</name>
<dbReference type="InterPro" id="IPR052529">
    <property type="entry name" value="Bact_Transport_Assoc"/>
</dbReference>
<feature type="transmembrane region" description="Helical" evidence="1">
    <location>
        <begin position="132"/>
        <end position="162"/>
    </location>
</feature>
<feature type="transmembrane region" description="Helical" evidence="1">
    <location>
        <begin position="345"/>
        <end position="362"/>
    </location>
</feature>
<feature type="transmembrane region" description="Helical" evidence="1">
    <location>
        <begin position="306"/>
        <end position="325"/>
    </location>
</feature>
<protein>
    <recommendedName>
        <fullName evidence="2">DUF418 domain-containing protein</fullName>
    </recommendedName>
</protein>
<accession>A0A285R1R7</accession>
<feature type="domain" description="DUF418" evidence="2">
    <location>
        <begin position="292"/>
        <end position="450"/>
    </location>
</feature>
<sequence>MTSTSMTTAAEPDGAPRVASLDILRGIAILGILFMNINAMGGAMESGWEDLWRYGHSRADEVAYFLRMTLADGTARCLLEMLFGAGMVILTDRAAAAAEASGRSGRLWRIGHRLFGPLAVLRAYYWRNFVLFLFGVAHIFILLWAGDILHTYGFAAMIAVLFRKLGPKMLLALGLTMALLQLGGGAYSYVDRTAELQQVAAIEAKQKAGTALTAPERKMLADVKDRKVKRDKREADANARMAKEDVARSAETGTFLSWAGAAWSITGFIQAKGLEILFVWEAAATMLVGAALFRWGVLQGARSSRFYIITLILAYGFGLSTRGIGAVEEIIGHVGPSITWATMEVARLATTLGHVALVHLLLRTVAGTRALKPFEAAGRTALSVYIAQTMVCLWVLYPPFMLGLYGQQGWAAWMLTALAVNAALLWGANVWVRHYSIAPVEWAWRSIVAWRRLPFRRRDVPSVGPAVPAAA</sequence>
<feature type="transmembrane region" description="Helical" evidence="1">
    <location>
        <begin position="410"/>
        <end position="432"/>
    </location>
</feature>
<feature type="transmembrane region" description="Helical" evidence="1">
    <location>
        <begin position="277"/>
        <end position="297"/>
    </location>
</feature>
<gene>
    <name evidence="3" type="ORF">SAMN06297144_2844</name>
</gene>
<evidence type="ECO:0000256" key="1">
    <source>
        <dbReference type="SAM" id="Phobius"/>
    </source>
</evidence>
<reference evidence="3 4" key="1">
    <citation type="submission" date="2017-07" db="EMBL/GenBank/DDBJ databases">
        <authorList>
            <person name="Sun Z.S."/>
            <person name="Albrecht U."/>
            <person name="Echele G."/>
            <person name="Lee C.C."/>
        </authorList>
    </citation>
    <scope>NUCLEOTIDE SEQUENCE [LARGE SCALE GENOMIC DNA]</scope>
    <source>
        <strain evidence="3 4">CGMCC 1.12672</strain>
    </source>
</reference>
<dbReference type="PANTHER" id="PTHR30590">
    <property type="entry name" value="INNER MEMBRANE PROTEIN"/>
    <property type="match status" value="1"/>
</dbReference>
<evidence type="ECO:0000313" key="3">
    <source>
        <dbReference type="EMBL" id="SOB87708.1"/>
    </source>
</evidence>
<feature type="transmembrane region" description="Helical" evidence="1">
    <location>
        <begin position="169"/>
        <end position="190"/>
    </location>
</feature>
<organism evidence="3 4">
    <name type="scientific">Sphingomonas guangdongensis</name>
    <dbReference type="NCBI Taxonomy" id="1141890"/>
    <lineage>
        <taxon>Bacteria</taxon>
        <taxon>Pseudomonadati</taxon>
        <taxon>Pseudomonadota</taxon>
        <taxon>Alphaproteobacteria</taxon>
        <taxon>Sphingomonadales</taxon>
        <taxon>Sphingomonadaceae</taxon>
        <taxon>Sphingomonas</taxon>
    </lineage>
</organism>
<dbReference type="Pfam" id="PF04235">
    <property type="entry name" value="DUF418"/>
    <property type="match status" value="1"/>
</dbReference>
<keyword evidence="1" id="KW-1133">Transmembrane helix</keyword>
<dbReference type="OrthoDB" id="9807744at2"/>
<keyword evidence="4" id="KW-1185">Reference proteome</keyword>
<proteinExistence type="predicted"/>
<evidence type="ECO:0000313" key="4">
    <source>
        <dbReference type="Proteomes" id="UP000219494"/>
    </source>
</evidence>
<keyword evidence="1" id="KW-0472">Membrane</keyword>
<dbReference type="PANTHER" id="PTHR30590:SF2">
    <property type="entry name" value="INNER MEMBRANE PROTEIN"/>
    <property type="match status" value="1"/>
</dbReference>
<dbReference type="InterPro" id="IPR007349">
    <property type="entry name" value="DUF418"/>
</dbReference>
<evidence type="ECO:0000259" key="2">
    <source>
        <dbReference type="Pfam" id="PF04235"/>
    </source>
</evidence>
<keyword evidence="1" id="KW-0812">Transmembrane</keyword>
<dbReference type="RefSeq" id="WP_097064668.1">
    <property type="nucleotide sequence ID" value="NZ_OBMI01000003.1"/>
</dbReference>
<dbReference type="EMBL" id="OBMI01000003">
    <property type="protein sequence ID" value="SOB87708.1"/>
    <property type="molecule type" value="Genomic_DNA"/>
</dbReference>
<dbReference type="AlphaFoldDB" id="A0A285R1R7"/>
<dbReference type="Proteomes" id="UP000219494">
    <property type="component" value="Unassembled WGS sequence"/>
</dbReference>